<accession>A0ABW9P8Y6</accession>
<comment type="similarity">
    <text evidence="1 4">Belongs to the D-isomer specific 2-hydroxyacid dehydrogenase family.</text>
</comment>
<organism evidence="7 8">
    <name type="scientific">Companilactobacillus mishanensis</name>
    <dbReference type="NCBI Taxonomy" id="2486008"/>
    <lineage>
        <taxon>Bacteria</taxon>
        <taxon>Bacillati</taxon>
        <taxon>Bacillota</taxon>
        <taxon>Bacilli</taxon>
        <taxon>Lactobacillales</taxon>
        <taxon>Lactobacillaceae</taxon>
        <taxon>Companilactobacillus</taxon>
    </lineage>
</organism>
<dbReference type="PANTHER" id="PTHR43026">
    <property type="entry name" value="2-HYDROXYACID DEHYDROGENASE HOMOLOG 1-RELATED"/>
    <property type="match status" value="1"/>
</dbReference>
<dbReference type="SUPFAM" id="SSF51735">
    <property type="entry name" value="NAD(P)-binding Rossmann-fold domains"/>
    <property type="match status" value="1"/>
</dbReference>
<evidence type="ECO:0000256" key="2">
    <source>
        <dbReference type="ARBA" id="ARBA00023002"/>
    </source>
</evidence>
<dbReference type="InterPro" id="IPR058205">
    <property type="entry name" value="D-LDH-like"/>
</dbReference>
<gene>
    <name evidence="7" type="ORF">FHL03_08710</name>
</gene>
<keyword evidence="3" id="KW-0520">NAD</keyword>
<evidence type="ECO:0000313" key="8">
    <source>
        <dbReference type="Proteomes" id="UP000436655"/>
    </source>
</evidence>
<dbReference type="InterPro" id="IPR029753">
    <property type="entry name" value="D-isomer_DH_CS"/>
</dbReference>
<dbReference type="RefSeq" id="WP_153454820.1">
    <property type="nucleotide sequence ID" value="NZ_VDFL01000005.1"/>
</dbReference>
<evidence type="ECO:0000256" key="4">
    <source>
        <dbReference type="RuleBase" id="RU003719"/>
    </source>
</evidence>
<reference evidence="7 8" key="1">
    <citation type="journal article" date="2019" name="Syst. Appl. Microbiol.">
        <title>Polyphasic characterization of two novel Lactobacillus spp. isolated from blown salami packages: Description of Lactobacillus halodurans sp. nov. and Lactobacillus salsicarnum sp. nov.</title>
        <authorList>
            <person name="Schuster J.A."/>
            <person name="Klingl A."/>
            <person name="Vogel R.F."/>
            <person name="Ehrmann M.A."/>
        </authorList>
    </citation>
    <scope>NUCLEOTIDE SEQUENCE [LARGE SCALE GENOMIC DNA]</scope>
    <source>
        <strain evidence="7 8">TMW 1.2098</strain>
    </source>
</reference>
<keyword evidence="8" id="KW-1185">Reference proteome</keyword>
<dbReference type="InterPro" id="IPR036291">
    <property type="entry name" value="NAD(P)-bd_dom_sf"/>
</dbReference>
<feature type="domain" description="D-isomer specific 2-hydroxyacid dehydrogenase catalytic" evidence="5">
    <location>
        <begin position="9"/>
        <end position="330"/>
    </location>
</feature>
<dbReference type="CDD" id="cd12186">
    <property type="entry name" value="LDH"/>
    <property type="match status" value="1"/>
</dbReference>
<dbReference type="PROSITE" id="PS00670">
    <property type="entry name" value="D_2_HYDROXYACID_DH_2"/>
    <property type="match status" value="1"/>
</dbReference>
<evidence type="ECO:0000313" key="7">
    <source>
        <dbReference type="EMBL" id="MQS45564.1"/>
    </source>
</evidence>
<dbReference type="EMBL" id="VDFN01000007">
    <property type="protein sequence ID" value="MQS45564.1"/>
    <property type="molecule type" value="Genomic_DNA"/>
</dbReference>
<evidence type="ECO:0000259" key="5">
    <source>
        <dbReference type="Pfam" id="PF00389"/>
    </source>
</evidence>
<keyword evidence="2 4" id="KW-0560">Oxidoreductase</keyword>
<protein>
    <submittedName>
        <fullName evidence="7">D-2-hydroxyacid dehydrogenase</fullName>
    </submittedName>
</protein>
<dbReference type="InterPro" id="IPR006140">
    <property type="entry name" value="D-isomer_DH_NAD-bd"/>
</dbReference>
<dbReference type="SUPFAM" id="SSF52283">
    <property type="entry name" value="Formate/glycerate dehydrogenase catalytic domain-like"/>
    <property type="match status" value="1"/>
</dbReference>
<feature type="domain" description="D-isomer specific 2-hydroxyacid dehydrogenase NAD-binding" evidence="6">
    <location>
        <begin position="113"/>
        <end position="299"/>
    </location>
</feature>
<dbReference type="InterPro" id="IPR006139">
    <property type="entry name" value="D-isomer_2_OHA_DH_cat_dom"/>
</dbReference>
<dbReference type="Proteomes" id="UP000436655">
    <property type="component" value="Unassembled WGS sequence"/>
</dbReference>
<evidence type="ECO:0000256" key="1">
    <source>
        <dbReference type="ARBA" id="ARBA00005854"/>
    </source>
</evidence>
<evidence type="ECO:0000259" key="6">
    <source>
        <dbReference type="Pfam" id="PF02826"/>
    </source>
</evidence>
<dbReference type="Pfam" id="PF02826">
    <property type="entry name" value="2-Hacid_dh_C"/>
    <property type="match status" value="1"/>
</dbReference>
<dbReference type="PROSITE" id="PS00065">
    <property type="entry name" value="D_2_HYDROXYACID_DH_1"/>
    <property type="match status" value="1"/>
</dbReference>
<dbReference type="Gene3D" id="3.40.50.720">
    <property type="entry name" value="NAD(P)-binding Rossmann-like Domain"/>
    <property type="match status" value="2"/>
</dbReference>
<evidence type="ECO:0000256" key="3">
    <source>
        <dbReference type="ARBA" id="ARBA00023027"/>
    </source>
</evidence>
<dbReference type="Pfam" id="PF00389">
    <property type="entry name" value="2-Hacid_dh"/>
    <property type="match status" value="1"/>
</dbReference>
<dbReference type="PANTHER" id="PTHR43026:SF1">
    <property type="entry name" value="2-HYDROXYACID DEHYDROGENASE HOMOLOG 1-RELATED"/>
    <property type="match status" value="1"/>
</dbReference>
<sequence>MKIFAYGIRDDEEPSLRNWKKANPDVEVDHTDQTLTPATAKLAAGSDGIVTLQTTPYDRESLQILNDEGIKNISIRNVGYDNFNFDDLADFDMKLTNVPVYSPNAIAEHAVLMIGRLLRRIPEVDVKFDNGDFTWAPTVGKEYREQTVGVIGTGHIGRVAIQMLQGMGSKVIAYDVFHNEDIEKQGLYVDSLEELYKEADVITLHVPLTSDNAYMIDEKAISQMKDGVYIINCARGELISTDALIAGLDSGKIAGAGLDVLDHENNVFGQKWGSIDNLPDPKIKNLAERINVIMTPHNAFYTETAIRNMIEISFNSNKDLIEGKIPDTLVYSKK</sequence>
<name>A0ABW9P8Y6_9LACO</name>
<comment type="caution">
    <text evidence="7">The sequence shown here is derived from an EMBL/GenBank/DDBJ whole genome shotgun (WGS) entry which is preliminary data.</text>
</comment>
<dbReference type="InterPro" id="IPR029752">
    <property type="entry name" value="D-isomer_DH_CS1"/>
</dbReference>
<proteinExistence type="inferred from homology"/>